<dbReference type="Proteomes" id="UP000664835">
    <property type="component" value="Unassembled WGS sequence"/>
</dbReference>
<dbReference type="RefSeq" id="WP_208150583.1">
    <property type="nucleotide sequence ID" value="NZ_JAGETV010000022.1"/>
</dbReference>
<dbReference type="Gene3D" id="3.30.70.1070">
    <property type="entry name" value="Sporulation related repeat"/>
    <property type="match status" value="1"/>
</dbReference>
<evidence type="ECO:0000256" key="1">
    <source>
        <dbReference type="SAM" id="Coils"/>
    </source>
</evidence>
<reference evidence="5 6" key="1">
    <citation type="submission" date="2021-03" db="EMBL/GenBank/DDBJ databases">
        <title>Thiomicrorhabdus sp.nov.,novel sulfur-oxidizing bacteria isolated from coastal sediment.</title>
        <authorList>
            <person name="Liu X."/>
        </authorList>
    </citation>
    <scope>NUCLEOTIDE SEQUENCE [LARGE SCALE GENOMIC DNA]</scope>
    <source>
        <strain evidence="5 6">6S2-11</strain>
    </source>
</reference>
<accession>A0ABS3Q7Q8</accession>
<dbReference type="Pfam" id="PF05036">
    <property type="entry name" value="SPOR"/>
    <property type="match status" value="1"/>
</dbReference>
<feature type="transmembrane region" description="Helical" evidence="3">
    <location>
        <begin position="169"/>
        <end position="191"/>
    </location>
</feature>
<keyword evidence="3" id="KW-0472">Membrane</keyword>
<evidence type="ECO:0000313" key="6">
    <source>
        <dbReference type="Proteomes" id="UP000664835"/>
    </source>
</evidence>
<keyword evidence="1" id="KW-0175">Coiled coil</keyword>
<name>A0ABS3Q7Q8_9GAMM</name>
<evidence type="ECO:0000259" key="4">
    <source>
        <dbReference type="PROSITE" id="PS51724"/>
    </source>
</evidence>
<keyword evidence="6" id="KW-1185">Reference proteome</keyword>
<evidence type="ECO:0000256" key="3">
    <source>
        <dbReference type="SAM" id="Phobius"/>
    </source>
</evidence>
<gene>
    <name evidence="5" type="ORF">J3998_10320</name>
</gene>
<dbReference type="InterPro" id="IPR007730">
    <property type="entry name" value="SPOR-like_dom"/>
</dbReference>
<feature type="region of interest" description="Disordered" evidence="2">
    <location>
        <begin position="130"/>
        <end position="163"/>
    </location>
</feature>
<proteinExistence type="predicted"/>
<protein>
    <submittedName>
        <fullName evidence="5">SPOR domain-containing protein</fullName>
    </submittedName>
</protein>
<keyword evidence="3" id="KW-1133">Transmembrane helix</keyword>
<feature type="domain" description="SPOR" evidence="4">
    <location>
        <begin position="386"/>
        <end position="463"/>
    </location>
</feature>
<evidence type="ECO:0000256" key="2">
    <source>
        <dbReference type="SAM" id="MobiDB-lite"/>
    </source>
</evidence>
<evidence type="ECO:0000313" key="5">
    <source>
        <dbReference type="EMBL" id="MBO1927969.1"/>
    </source>
</evidence>
<dbReference type="EMBL" id="JAGETV010000022">
    <property type="protein sequence ID" value="MBO1927969.1"/>
    <property type="molecule type" value="Genomic_DNA"/>
</dbReference>
<dbReference type="InterPro" id="IPR036680">
    <property type="entry name" value="SPOR-like_sf"/>
</dbReference>
<organism evidence="5 6">
    <name type="scientific">Thiomicrorhabdus marina</name>
    <dbReference type="NCBI Taxonomy" id="2818442"/>
    <lineage>
        <taxon>Bacteria</taxon>
        <taxon>Pseudomonadati</taxon>
        <taxon>Pseudomonadota</taxon>
        <taxon>Gammaproteobacteria</taxon>
        <taxon>Thiotrichales</taxon>
        <taxon>Piscirickettsiaceae</taxon>
        <taxon>Thiomicrorhabdus</taxon>
    </lineage>
</organism>
<comment type="caution">
    <text evidence="5">The sequence shown here is derived from an EMBL/GenBank/DDBJ whole genome shotgun (WGS) entry which is preliminary data.</text>
</comment>
<dbReference type="SUPFAM" id="SSF110997">
    <property type="entry name" value="Sporulation related repeat"/>
    <property type="match status" value="1"/>
</dbReference>
<dbReference type="PROSITE" id="PS51724">
    <property type="entry name" value="SPOR"/>
    <property type="match status" value="1"/>
</dbReference>
<sequence length="471" mass="51664">MANSISELEAERAKILEQIESRAKSMSTDTTNTSLQDWLKAAEDVVPQSALEAEQQLQNARQRLVETEQHNRVNNDDIPLVGQTLRTPSVNNDPYSRAILDSSPGNTLAFSDDDFADDIAQINLSSNTTASLESDPVNNKSMRQPDTHSGFSAQEYAPSSNTKGNKAPMMAGIAIMLSLFITILVVVVMGYNSVHKEINEMQAQSEANKNVIAELQQKIADMPLNAEATLASANENQQKISSLQSQIVALEAQLATVRNDLKNLQQASAEQSVDSSELLQQKIEKVVSALKDSAPTPEDLQPVKPEVRPFKAAVNIAIEPDVERVKAEQSNADIEIPVAPSEPEITEPKAAVEKNVAEPEMPTIATDVKVAEPKKNYSRDVKWLMEQPSDNYTLQLASMLEAASIEKMIKDKGIKEGRLIPQLRDGKTMYVLIVGSFAERKQADKLASELKNTLGIAPWIRTAQAVLKRVD</sequence>
<feature type="coiled-coil region" evidence="1">
    <location>
        <begin position="198"/>
        <end position="267"/>
    </location>
</feature>
<keyword evidence="3" id="KW-0812">Transmembrane</keyword>